<dbReference type="EMBL" id="RCTJ01000022">
    <property type="protein sequence ID" value="RLQ14013.1"/>
    <property type="molecule type" value="Genomic_DNA"/>
</dbReference>
<reference evidence="1 2" key="1">
    <citation type="submission" date="2018-10" db="EMBL/GenBank/DDBJ databases">
        <title>Geobacillus stearothermophilus in processing lines of powdered infant formula.</title>
        <authorList>
            <person name="Rhee M.S."/>
            <person name="Choi I.-G."/>
            <person name="Cho T.J."/>
            <person name="Park B."/>
        </authorList>
    </citation>
    <scope>NUCLEOTIDE SEQUENCE [LARGE SCALE GENOMIC DNA]</scope>
    <source>
        <strain evidence="1 2">FHS-PPGT130</strain>
    </source>
</reference>
<proteinExistence type="predicted"/>
<comment type="caution">
    <text evidence="1">The sequence shown here is derived from an EMBL/GenBank/DDBJ whole genome shotgun (WGS) entry which is preliminary data.</text>
</comment>
<dbReference type="Proteomes" id="UP000266922">
    <property type="component" value="Unassembled WGS sequence"/>
</dbReference>
<evidence type="ECO:0000313" key="2">
    <source>
        <dbReference type="Proteomes" id="UP000266922"/>
    </source>
</evidence>
<evidence type="ECO:0000313" key="1">
    <source>
        <dbReference type="EMBL" id="RLQ14013.1"/>
    </source>
</evidence>
<gene>
    <name evidence="1" type="ORF">D9548_07815</name>
</gene>
<organism evidence="1 2">
    <name type="scientific">Geobacillus stearothermophilus</name>
    <name type="common">Bacillus stearothermophilus</name>
    <dbReference type="NCBI Taxonomy" id="1422"/>
    <lineage>
        <taxon>Bacteria</taxon>
        <taxon>Bacillati</taxon>
        <taxon>Bacillota</taxon>
        <taxon>Bacilli</taxon>
        <taxon>Bacillales</taxon>
        <taxon>Anoxybacillaceae</taxon>
        <taxon>Geobacillus</taxon>
    </lineage>
</organism>
<dbReference type="RefSeq" id="WP_121650015.1">
    <property type="nucleotide sequence ID" value="NZ_JARMST010000005.1"/>
</dbReference>
<sequence length="157" mass="17717">MSFDKQKFAELLEKAKGNRSINHYAQKSGVTSAHISRLLRCLLDSPPTPQTIKKLADHAHNGVTYKDLMEAAGYIDDNTKTDLPELTEKDERDVQKELEKIIKGLKTGSGFAAFGGVDIDELDEEDRELLIASLENSLRLAKRIAKQKFTPKKYRKE</sequence>
<protein>
    <submittedName>
        <fullName evidence="1">XRE family transcriptional regulator</fullName>
    </submittedName>
</protein>
<name>A0A3L7CTS3_GEOSE</name>
<accession>A0A3L7CTS3</accession>
<dbReference type="AlphaFoldDB" id="A0A3L7CTS3"/>